<feature type="domain" description="WDR72-like alpha-solenoid" evidence="6">
    <location>
        <begin position="780"/>
        <end position="997"/>
    </location>
</feature>
<evidence type="ECO:0000259" key="5">
    <source>
        <dbReference type="Pfam" id="PF12894"/>
    </source>
</evidence>
<dbReference type="PROSITE" id="PS50082">
    <property type="entry name" value="WD_REPEATS_2"/>
    <property type="match status" value="2"/>
</dbReference>
<evidence type="ECO:0000256" key="4">
    <source>
        <dbReference type="PROSITE-ProRule" id="PRU00221"/>
    </source>
</evidence>
<dbReference type="InterPro" id="IPR057848">
    <property type="entry name" value="WDR72_alpha-sol"/>
</dbReference>
<gene>
    <name evidence="7 9" type="primary">WDR72</name>
</gene>
<dbReference type="FunFam" id="2.130.10.10:FF:000686">
    <property type="entry name" value="WD repeat-containing protein 72"/>
    <property type="match status" value="1"/>
</dbReference>
<dbReference type="SUPFAM" id="SSF50978">
    <property type="entry name" value="WD40 repeat-like"/>
    <property type="match status" value="2"/>
</dbReference>
<evidence type="ECO:0000313" key="9">
    <source>
        <dbReference type="VGNC" id="VGNC:79638"/>
    </source>
</evidence>
<dbReference type="GeneTree" id="ENSGT00940000160298"/>
<feature type="domain" description="Anaphase-promoting complex subunit 4-like WD40" evidence="5">
    <location>
        <begin position="443"/>
        <end position="508"/>
    </location>
</feature>
<dbReference type="ExpressionAtlas" id="A0A5F7ZST5">
    <property type="expression patterns" value="baseline"/>
</dbReference>
<dbReference type="Ensembl" id="ENSMMUT00000079634.1">
    <property type="protein sequence ID" value="ENSMMUP00000068714.1"/>
    <property type="gene ID" value="ENSMMUG00000001242.4"/>
</dbReference>
<feature type="repeat" description="WD" evidence="4">
    <location>
        <begin position="58"/>
        <end position="102"/>
    </location>
</feature>
<dbReference type="PROSITE" id="PS50294">
    <property type="entry name" value="WD_REPEATS_REGION"/>
    <property type="match status" value="1"/>
</dbReference>
<dbReference type="Pfam" id="PF23123">
    <property type="entry name" value="WDR72_alpha-sol"/>
    <property type="match status" value="1"/>
</dbReference>
<reference evidence="8" key="1">
    <citation type="journal article" date="2007" name="Science">
        <title>Evolutionary and biomedical insights from the rhesus macaque genome.</title>
        <authorList>
            <person name="Gibbs R.A."/>
            <person name="Rogers J."/>
            <person name="Katze M.G."/>
            <person name="Bumgarner R."/>
            <person name="Weinstock G.M."/>
            <person name="Mardis E.R."/>
            <person name="Remington K.A."/>
            <person name="Strausberg R.L."/>
            <person name="Venter J.C."/>
            <person name="Wilson R.K."/>
            <person name="Batzer M.A."/>
            <person name="Bustamante C.D."/>
            <person name="Eichler E.E."/>
            <person name="Hahn M.W."/>
            <person name="Hardison R.C."/>
            <person name="Makova K.D."/>
            <person name="Miller W."/>
            <person name="Milosavljevic A."/>
            <person name="Palermo R.E."/>
            <person name="Siepel A."/>
            <person name="Sikela J.M."/>
            <person name="Attaway T."/>
            <person name="Bell S."/>
            <person name="Bernard K.E."/>
            <person name="Buhay C.J."/>
            <person name="Chandrabose M.N."/>
            <person name="Dao M."/>
            <person name="Davis C."/>
            <person name="Delehaunty K.D."/>
            <person name="Ding Y."/>
            <person name="Dinh H.H."/>
            <person name="Dugan-Rocha S."/>
            <person name="Fulton L.A."/>
            <person name="Gabisi R.A."/>
            <person name="Garner T.T."/>
            <person name="Godfrey J."/>
            <person name="Hawes A.C."/>
            <person name="Hernandez J."/>
            <person name="Hines S."/>
            <person name="Holder M."/>
            <person name="Hume J."/>
            <person name="Jhangiani S.N."/>
            <person name="Joshi V."/>
            <person name="Khan Z.M."/>
            <person name="Kirkness E.F."/>
            <person name="Cree A."/>
            <person name="Fowler R.G."/>
            <person name="Lee S."/>
            <person name="Lewis L.R."/>
            <person name="Li Z."/>
            <person name="Liu Y.-S."/>
            <person name="Moore S.M."/>
            <person name="Muzny D."/>
            <person name="Nazareth L.V."/>
            <person name="Ngo D.N."/>
            <person name="Okwuonu G.O."/>
            <person name="Pai G."/>
            <person name="Parker D."/>
            <person name="Paul H.A."/>
            <person name="Pfannkoch C."/>
            <person name="Pohl C.S."/>
            <person name="Rogers Y.-H.C."/>
            <person name="Ruiz S.J."/>
            <person name="Sabo A."/>
            <person name="Santibanez J."/>
            <person name="Schneider B.W."/>
            <person name="Smith S.M."/>
            <person name="Sodergren E."/>
            <person name="Svatek A.F."/>
            <person name="Utterback T.R."/>
            <person name="Vattathil S."/>
            <person name="Warren W."/>
            <person name="White C.S."/>
            <person name="Chinwalla A.T."/>
            <person name="Feng Y."/>
            <person name="Halpern A.L."/>
            <person name="Hillier L.W."/>
            <person name="Huang X."/>
            <person name="Minx P."/>
            <person name="Nelson J.O."/>
            <person name="Pepin K.H."/>
            <person name="Qin X."/>
            <person name="Sutton G.G."/>
            <person name="Venter E."/>
            <person name="Walenz B.P."/>
            <person name="Wallis J.W."/>
            <person name="Worley K.C."/>
            <person name="Yang S.-P."/>
            <person name="Jones S.M."/>
            <person name="Marra M.A."/>
            <person name="Rocchi M."/>
            <person name="Schein J.E."/>
            <person name="Baertsch R."/>
            <person name="Clarke L."/>
            <person name="Csuros M."/>
            <person name="Glasscock J."/>
            <person name="Harris R.A."/>
            <person name="Havlak P."/>
            <person name="Jackson A.R."/>
            <person name="Jiang H."/>
            <person name="Liu Y."/>
            <person name="Messina D.N."/>
            <person name="Shen Y."/>
            <person name="Song H.X.-Z."/>
            <person name="Wylie T."/>
            <person name="Zhang L."/>
            <person name="Birney E."/>
            <person name="Han K."/>
            <person name="Konkel M.K."/>
            <person name="Lee J."/>
            <person name="Smit A.F.A."/>
            <person name="Ullmer B."/>
            <person name="Wang H."/>
            <person name="Xing J."/>
            <person name="Burhans R."/>
            <person name="Cheng Z."/>
            <person name="Karro J.E."/>
            <person name="Ma J."/>
            <person name="Raney B."/>
            <person name="She X."/>
            <person name="Cox M.J."/>
            <person name="Demuth J.P."/>
            <person name="Dumas L.J."/>
            <person name="Han S.-G."/>
            <person name="Hopkins J."/>
            <person name="Karimpour-Fard A."/>
            <person name="Kim Y.H."/>
            <person name="Pollack J.R."/>
            <person name="Vinar T."/>
            <person name="Addo-Quaye C."/>
            <person name="Degenhardt J."/>
            <person name="Denby A."/>
            <person name="Hubisz M.J."/>
            <person name="Indap A."/>
            <person name="Kosiol C."/>
            <person name="Lahn B.T."/>
            <person name="Lawson H.A."/>
            <person name="Marklein A."/>
            <person name="Nielsen R."/>
            <person name="Vallender E.J."/>
            <person name="Clark A.G."/>
            <person name="Ferguson B."/>
            <person name="Hernandez R.D."/>
            <person name="Hirani K."/>
            <person name="Kehrer-Sawatzki H."/>
            <person name="Kolb J."/>
            <person name="Patil S."/>
            <person name="Pu L.-L."/>
            <person name="Ren Y."/>
            <person name="Smith D.G."/>
            <person name="Wheeler D.A."/>
            <person name="Schenck I."/>
            <person name="Ball E.V."/>
            <person name="Chen R."/>
            <person name="Cooper D.N."/>
            <person name="Giardine B."/>
            <person name="Hsu F."/>
            <person name="Kent W.J."/>
            <person name="Lesk A."/>
            <person name="Nelson D.L."/>
            <person name="O'brien W.E."/>
            <person name="Pruefer K."/>
            <person name="Stenson P.D."/>
            <person name="Wallace J.C."/>
            <person name="Ke H."/>
            <person name="Liu X.-M."/>
            <person name="Wang P."/>
            <person name="Xiang A.P."/>
            <person name="Yang F."/>
            <person name="Barber G.P."/>
            <person name="Haussler D."/>
            <person name="Karolchik D."/>
            <person name="Kern A.D."/>
            <person name="Kuhn R.M."/>
            <person name="Smith K.E."/>
            <person name="Zwieg A.S."/>
        </authorList>
    </citation>
    <scope>NUCLEOTIDE SEQUENCE [LARGE SCALE GENOMIC DNA]</scope>
    <source>
        <strain evidence="8">17573</strain>
    </source>
</reference>
<reference evidence="7" key="4">
    <citation type="submission" date="2025-09" db="UniProtKB">
        <authorList>
            <consortium name="Ensembl"/>
        </authorList>
    </citation>
    <scope>IDENTIFICATION</scope>
    <source>
        <strain evidence="7">17573</strain>
    </source>
</reference>
<dbReference type="InterPro" id="IPR015943">
    <property type="entry name" value="WD40/YVTN_repeat-like_dom_sf"/>
</dbReference>
<protein>
    <submittedName>
        <fullName evidence="7">WD repeat domain 72</fullName>
    </submittedName>
</protein>
<sequence length="1015" mass="113465">MRTSLQAVALWGHKAPPHSITAIMITDDQRTIVTGSQEGQLCLWNLSHELKISAKELLFGHSASVTCLARARDFSKQPYIVSAAENGEMCVWNVTSGQCVEKATLPYRHTAICEKRDVYEKESKFLGSLNCQTIRFCTYTERLLLVVFSKCWKVYDYCDFSLLLTEVSRNGQFFAGGEMIAAHRLLIWTEDGHSYIYQLLNSGLSKSLYPADGRVLKESIYPHLLCSTSVQENKSRPFVMGYMNERKEPFYKVLFSGEVSGRITLWHIPDVPVSKFDGSPREIPVTTTWTLQDNFDKHDAVSQSIIDYFSGLKDGAGTAVVTSSEYIPSLDKLICGCEDGTIIITQALNAAKARLLEGGSLVKDSPPHKVLKGHHQSVTSLLYPHGLSSKLDQSWMLSGDLDSCVILWDIVTEEILHKFFLEAGAVTSLLMSPEKFKLRGEQIICCVCSDHSVALLHLEGKSCLLRARKHLFPVRMIKWHPVENFLIVGCADDSVYIWEIETGTLERHETGERARIILNCCDDSQLVKSVLPIASETLKHKSIEQRSSSPYQLGPLPCPSLQVESSCKVADAKFCPRPFNVLPVKTKWSNVGFHILLFDLENLVELLLPTPLSDVDSSSSFYGSEVLRRAKSTVEKKTLTLRKSKTACGPLSAEAQAKPITESLSQGDTIKFSEENDGIKRQKKMKISKKMQPKPSRKVDASLTVDTAKLFLSCLLPWGVDKDLDYLCIKHLNILKLQGPISLGLASNEDHFSLMLPGWDVCNTEMIKDYSGVNLFSRKVLDLSDKYRATLPDQVGIPRGLENNCDSLQESNTIVYLLSRLFLVNKLVNMPLELACRVGSSFRMECAHNKVRSAGNDILNMSSFYGCSRNGKNESHVPEADLSLLKLISCWRDQSVQVTEAIQAVLLAEVQQHMKCLGKIPVNSQPVSMAENGNCEMKQMLPKLEWTEELELQCIRNTLPLQTPVSPVKHDSNSNSANFQDVEDMPDRCVLEESESPGEPRHHSWIAKVCPCKVS</sequence>
<evidence type="ECO:0000256" key="2">
    <source>
        <dbReference type="ARBA" id="ARBA00022574"/>
    </source>
</evidence>
<dbReference type="InterPro" id="IPR019775">
    <property type="entry name" value="WD40_repeat_CS"/>
</dbReference>
<dbReference type="InterPro" id="IPR036322">
    <property type="entry name" value="WD40_repeat_dom_sf"/>
</dbReference>
<dbReference type="PANTHER" id="PTHR44099">
    <property type="entry name" value="RABCONNECTIN-3B, ISOFORM A"/>
    <property type="match status" value="1"/>
</dbReference>
<dbReference type="Pfam" id="PF00400">
    <property type="entry name" value="WD40"/>
    <property type="match status" value="3"/>
</dbReference>
<keyword evidence="2 4" id="KW-0853">WD repeat</keyword>
<dbReference type="VEuPathDB" id="HostDB:ENSMMUG00000001242"/>
<reference evidence="7" key="3">
    <citation type="submission" date="2025-08" db="UniProtKB">
        <authorList>
            <consortium name="Ensembl"/>
        </authorList>
    </citation>
    <scope>IDENTIFICATION</scope>
    <source>
        <strain evidence="7">17573</strain>
    </source>
</reference>
<dbReference type="InterPro" id="IPR024977">
    <property type="entry name" value="Apc4-like_WD40_dom"/>
</dbReference>
<name>A0A5F7ZST5_MACMU</name>
<reference evidence="7" key="2">
    <citation type="submission" date="2019-01" db="EMBL/GenBank/DDBJ databases">
        <authorList>
            <person name="Graves T."/>
            <person name="Eichler E.E."/>
            <person name="Wilson R.K."/>
        </authorList>
    </citation>
    <scope>NUCLEOTIDE SEQUENCE [LARGE SCALE GENOMIC DNA]</scope>
    <source>
        <strain evidence="7">17573</strain>
    </source>
</reference>
<keyword evidence="8" id="KW-1185">Reference proteome</keyword>
<dbReference type="InterPro" id="IPR001680">
    <property type="entry name" value="WD40_rpt"/>
</dbReference>
<evidence type="ECO:0000313" key="8">
    <source>
        <dbReference type="Proteomes" id="UP000006718"/>
    </source>
</evidence>
<keyword evidence="3" id="KW-0677">Repeat</keyword>
<dbReference type="SMR" id="A0A5F7ZST5"/>
<dbReference type="Pfam" id="PF12894">
    <property type="entry name" value="ANAPC4_WD40"/>
    <property type="match status" value="1"/>
</dbReference>
<accession>A0A5F7ZST5</accession>
<evidence type="ECO:0000259" key="6">
    <source>
        <dbReference type="Pfam" id="PF23123"/>
    </source>
</evidence>
<dbReference type="SMART" id="SM00320">
    <property type="entry name" value="WD40"/>
    <property type="match status" value="6"/>
</dbReference>
<evidence type="ECO:0000256" key="1">
    <source>
        <dbReference type="ARBA" id="ARBA00022553"/>
    </source>
</evidence>
<dbReference type="AlphaFoldDB" id="A0A5F7ZST5"/>
<dbReference type="InterPro" id="IPR049916">
    <property type="entry name" value="WDR72-like"/>
</dbReference>
<proteinExistence type="predicted"/>
<organism evidence="7 8">
    <name type="scientific">Macaca mulatta</name>
    <name type="common">Rhesus macaque</name>
    <dbReference type="NCBI Taxonomy" id="9544"/>
    <lineage>
        <taxon>Eukaryota</taxon>
        <taxon>Metazoa</taxon>
        <taxon>Chordata</taxon>
        <taxon>Craniata</taxon>
        <taxon>Vertebrata</taxon>
        <taxon>Euteleostomi</taxon>
        <taxon>Mammalia</taxon>
        <taxon>Eutheria</taxon>
        <taxon>Euarchontoglires</taxon>
        <taxon>Primates</taxon>
        <taxon>Haplorrhini</taxon>
        <taxon>Catarrhini</taxon>
        <taxon>Cercopithecidae</taxon>
        <taxon>Cercopithecinae</taxon>
        <taxon>Macaca</taxon>
    </lineage>
</organism>
<evidence type="ECO:0000256" key="3">
    <source>
        <dbReference type="ARBA" id="ARBA00022737"/>
    </source>
</evidence>
<dbReference type="PANTHER" id="PTHR44099:SF2">
    <property type="entry name" value="WD REPEAT-CONTAINING PROTEIN 72"/>
    <property type="match status" value="1"/>
</dbReference>
<dbReference type="PROSITE" id="PS00678">
    <property type="entry name" value="WD_REPEATS_1"/>
    <property type="match status" value="1"/>
</dbReference>
<dbReference type="Proteomes" id="UP000006718">
    <property type="component" value="Chromosome 7"/>
</dbReference>
<keyword evidence="1" id="KW-0597">Phosphoprotein</keyword>
<dbReference type="Gene3D" id="2.130.10.10">
    <property type="entry name" value="YVTN repeat-like/Quinoprotein amine dehydrogenase"/>
    <property type="match status" value="2"/>
</dbReference>
<feature type="repeat" description="WD" evidence="4">
    <location>
        <begin position="467"/>
        <end position="508"/>
    </location>
</feature>
<dbReference type="Bgee" id="ENSMMUG00000001242">
    <property type="expression patterns" value="Expressed in adult mammalian kidney and 7 other cell types or tissues"/>
</dbReference>
<evidence type="ECO:0000313" key="7">
    <source>
        <dbReference type="Ensembl" id="ENSMMUP00000068714.1"/>
    </source>
</evidence>
<dbReference type="VGNC" id="VGNC:79638">
    <property type="gene designation" value="WDR72"/>
</dbReference>